<proteinExistence type="predicted"/>
<evidence type="ECO:0000256" key="1">
    <source>
        <dbReference type="SAM" id="MobiDB-lite"/>
    </source>
</evidence>
<protein>
    <submittedName>
        <fullName evidence="2">Uncharacterized protein</fullName>
    </submittedName>
</protein>
<comment type="caution">
    <text evidence="2">The sequence shown here is derived from an EMBL/GenBank/DDBJ whole genome shotgun (WGS) entry which is preliminary data.</text>
</comment>
<dbReference type="Proteomes" id="UP000266673">
    <property type="component" value="Unassembled WGS sequence"/>
</dbReference>
<name>A0A397VXX3_9GLOM</name>
<feature type="compositionally biased region" description="Low complexity" evidence="1">
    <location>
        <begin position="159"/>
        <end position="171"/>
    </location>
</feature>
<dbReference type="OrthoDB" id="2431350at2759"/>
<dbReference type="STRING" id="44941.A0A397VXX3"/>
<feature type="compositionally biased region" description="Polar residues" evidence="1">
    <location>
        <begin position="148"/>
        <end position="158"/>
    </location>
</feature>
<evidence type="ECO:0000313" key="3">
    <source>
        <dbReference type="Proteomes" id="UP000266673"/>
    </source>
</evidence>
<reference evidence="2 3" key="1">
    <citation type="submission" date="2018-06" db="EMBL/GenBank/DDBJ databases">
        <title>Comparative genomics reveals the genomic features of Rhizophagus irregularis, R. cerebriforme, R. diaphanum and Gigaspora rosea, and their symbiotic lifestyle signature.</title>
        <authorList>
            <person name="Morin E."/>
            <person name="San Clemente H."/>
            <person name="Chen E.C.H."/>
            <person name="De La Providencia I."/>
            <person name="Hainaut M."/>
            <person name="Kuo A."/>
            <person name="Kohler A."/>
            <person name="Murat C."/>
            <person name="Tang N."/>
            <person name="Roy S."/>
            <person name="Loubradou J."/>
            <person name="Henrissat B."/>
            <person name="Grigoriev I.V."/>
            <person name="Corradi N."/>
            <person name="Roux C."/>
            <person name="Martin F.M."/>
        </authorList>
    </citation>
    <scope>NUCLEOTIDE SEQUENCE [LARGE SCALE GENOMIC DNA]</scope>
    <source>
        <strain evidence="2 3">DAOM 194757</strain>
    </source>
</reference>
<gene>
    <name evidence="2" type="ORF">C2G38_2030062</name>
</gene>
<evidence type="ECO:0000313" key="2">
    <source>
        <dbReference type="EMBL" id="RIB26632.1"/>
    </source>
</evidence>
<accession>A0A397VXX3</accession>
<feature type="region of interest" description="Disordered" evidence="1">
    <location>
        <begin position="148"/>
        <end position="171"/>
    </location>
</feature>
<dbReference type="AlphaFoldDB" id="A0A397VXX3"/>
<organism evidence="2 3">
    <name type="scientific">Gigaspora rosea</name>
    <dbReference type="NCBI Taxonomy" id="44941"/>
    <lineage>
        <taxon>Eukaryota</taxon>
        <taxon>Fungi</taxon>
        <taxon>Fungi incertae sedis</taxon>
        <taxon>Mucoromycota</taxon>
        <taxon>Glomeromycotina</taxon>
        <taxon>Glomeromycetes</taxon>
        <taxon>Diversisporales</taxon>
        <taxon>Gigasporaceae</taxon>
        <taxon>Gigaspora</taxon>
    </lineage>
</organism>
<sequence length="268" mass="30454">MSSLFVAFCFTKNVTRNNKCISETALYRINHNVDKFREITFKGFIASSESLVMPFEKNSIVLLIGRYVYENAKYQILIFQITRGRESFMIVGQLYNRVTNNRNVVSKVIVSYKNENNSATTNAKGISEVEFDEHLDGIEEKYATLNSQVSQKRQNTRQNVNLRNSNNKCSNNKNTSLNFVDIISQVQKGTSSVKTAYTGQFSSITNFASTSQNTSQHILSRTTRVEDEEDAAAFISDNDPAELVEVLIQDAMPKIKGKHEKNLRFVKK</sequence>
<keyword evidence="3" id="KW-1185">Reference proteome</keyword>
<dbReference type="EMBL" id="QKWP01000129">
    <property type="protein sequence ID" value="RIB26632.1"/>
    <property type="molecule type" value="Genomic_DNA"/>
</dbReference>